<reference evidence="2" key="1">
    <citation type="journal article" date="2019" name="Int. J. Syst. Evol. Microbiol.">
        <title>The Global Catalogue of Microorganisms (GCM) 10K type strain sequencing project: providing services to taxonomists for standard genome sequencing and annotation.</title>
        <authorList>
            <consortium name="The Broad Institute Genomics Platform"/>
            <consortium name="The Broad Institute Genome Sequencing Center for Infectious Disease"/>
            <person name="Wu L."/>
            <person name="Ma J."/>
        </authorList>
    </citation>
    <scope>NUCLEOTIDE SEQUENCE [LARGE SCALE GENOMIC DNA]</scope>
    <source>
        <strain evidence="2">JCM 31696</strain>
    </source>
</reference>
<dbReference type="EMBL" id="JBHTIR010002031">
    <property type="protein sequence ID" value="MFD0853280.1"/>
    <property type="molecule type" value="Genomic_DNA"/>
</dbReference>
<dbReference type="SUPFAM" id="SSF48452">
    <property type="entry name" value="TPR-like"/>
    <property type="match status" value="1"/>
</dbReference>
<name>A0ABW3CFM3_9ACTN</name>
<gene>
    <name evidence="1" type="ORF">ACFQ07_13650</name>
</gene>
<feature type="non-terminal residue" evidence="1">
    <location>
        <position position="211"/>
    </location>
</feature>
<keyword evidence="2" id="KW-1185">Reference proteome</keyword>
<evidence type="ECO:0008006" key="3">
    <source>
        <dbReference type="Google" id="ProtNLM"/>
    </source>
</evidence>
<protein>
    <recommendedName>
        <fullName evidence="3">Tetratricopeptide repeat protein</fullName>
    </recommendedName>
</protein>
<dbReference type="Proteomes" id="UP001597083">
    <property type="component" value="Unassembled WGS sequence"/>
</dbReference>
<proteinExistence type="predicted"/>
<organism evidence="1 2">
    <name type="scientific">Actinomadura adrarensis</name>
    <dbReference type="NCBI Taxonomy" id="1819600"/>
    <lineage>
        <taxon>Bacteria</taxon>
        <taxon>Bacillati</taxon>
        <taxon>Actinomycetota</taxon>
        <taxon>Actinomycetes</taxon>
        <taxon>Streptosporangiales</taxon>
        <taxon>Thermomonosporaceae</taxon>
        <taxon>Actinomadura</taxon>
    </lineage>
</organism>
<dbReference type="Gene3D" id="1.25.40.10">
    <property type="entry name" value="Tetratricopeptide repeat domain"/>
    <property type="match status" value="1"/>
</dbReference>
<dbReference type="InterPro" id="IPR011990">
    <property type="entry name" value="TPR-like_helical_dom_sf"/>
</dbReference>
<evidence type="ECO:0000313" key="1">
    <source>
        <dbReference type="EMBL" id="MFD0853280.1"/>
    </source>
</evidence>
<accession>A0ABW3CFM3</accession>
<evidence type="ECO:0000313" key="2">
    <source>
        <dbReference type="Proteomes" id="UP001597083"/>
    </source>
</evidence>
<sequence>MLSVFRREARRNPDDNMRWLWLTYLVAADMWDDQTLHELAERAVQAAREIGALHFLPQALTYRAAVHVYAGEFDAAATLVEESDAILKVTGNSYFGFAVTLLRAWRGGAEAPAQMEAAAEWVSTWGEGRGISQCLYMSALVHNALGRYQDALDYAERACGHDDLGVTGFALIELVEAAAYSRAPEAATIALRQLEERATASGTDWALGVLA</sequence>
<comment type="caution">
    <text evidence="1">The sequence shown here is derived from an EMBL/GenBank/DDBJ whole genome shotgun (WGS) entry which is preliminary data.</text>
</comment>